<name>A0AAD3NNJ9_CRYJA</name>
<proteinExistence type="predicted"/>
<comment type="caution">
    <text evidence="7">The sequence shown here is derived from an EMBL/GenBank/DDBJ whole genome shotgun (WGS) entry which is preliminary data.</text>
</comment>
<dbReference type="PANTHER" id="PTHR14856:SF9">
    <property type="entry name" value="PQ-LOOP REPEAT-CONTAINING PROTEIN 1"/>
    <property type="match status" value="1"/>
</dbReference>
<feature type="transmembrane region" description="Helical" evidence="6">
    <location>
        <begin position="140"/>
        <end position="159"/>
    </location>
</feature>
<dbReference type="InterPro" id="IPR052241">
    <property type="entry name" value="SLC66/Scramblase_ANY1"/>
</dbReference>
<protein>
    <submittedName>
        <fullName evidence="7">Uncharacterized protein</fullName>
    </submittedName>
</protein>
<evidence type="ECO:0000256" key="6">
    <source>
        <dbReference type="SAM" id="Phobius"/>
    </source>
</evidence>
<feature type="transmembrane region" description="Helical" evidence="6">
    <location>
        <begin position="83"/>
        <end position="104"/>
    </location>
</feature>
<keyword evidence="8" id="KW-1185">Reference proteome</keyword>
<dbReference type="PANTHER" id="PTHR14856">
    <property type="entry name" value="PQ-LOOP REPEAT-CONTAINING PROTEIN 1-LIKE PROTEIN"/>
    <property type="match status" value="1"/>
</dbReference>
<dbReference type="EMBL" id="BSEH01000652">
    <property type="protein sequence ID" value="GLJ59015.1"/>
    <property type="molecule type" value="Genomic_DNA"/>
</dbReference>
<dbReference type="GO" id="GO:0005829">
    <property type="term" value="C:cytosol"/>
    <property type="evidence" value="ECO:0007669"/>
    <property type="project" value="GOC"/>
</dbReference>
<evidence type="ECO:0000256" key="4">
    <source>
        <dbReference type="ARBA" id="ARBA00023136"/>
    </source>
</evidence>
<dbReference type="GO" id="GO:0005768">
    <property type="term" value="C:endosome"/>
    <property type="evidence" value="ECO:0007669"/>
    <property type="project" value="TreeGrafter"/>
</dbReference>
<evidence type="ECO:0000256" key="2">
    <source>
        <dbReference type="ARBA" id="ARBA00022692"/>
    </source>
</evidence>
<keyword evidence="3 6" id="KW-1133">Transmembrane helix</keyword>
<comment type="subcellular location">
    <subcellularLocation>
        <location evidence="1">Membrane</location>
        <topology evidence="1">Multi-pass membrane protein</topology>
    </subcellularLocation>
</comment>
<keyword evidence="4 6" id="KW-0472">Membrane</keyword>
<evidence type="ECO:0000313" key="8">
    <source>
        <dbReference type="Proteomes" id="UP001234787"/>
    </source>
</evidence>
<feature type="compositionally biased region" description="Basic and acidic residues" evidence="5">
    <location>
        <begin position="233"/>
        <end position="243"/>
    </location>
</feature>
<dbReference type="GO" id="GO:0045332">
    <property type="term" value="P:phospholipid translocation"/>
    <property type="evidence" value="ECO:0007669"/>
    <property type="project" value="TreeGrafter"/>
</dbReference>
<dbReference type="GO" id="GO:0042147">
    <property type="term" value="P:retrograde transport, endosome to Golgi"/>
    <property type="evidence" value="ECO:0007669"/>
    <property type="project" value="TreeGrafter"/>
</dbReference>
<accession>A0AAD3NNJ9</accession>
<dbReference type="InterPro" id="IPR006603">
    <property type="entry name" value="PQ-loop_rpt"/>
</dbReference>
<organism evidence="7 8">
    <name type="scientific">Cryptomeria japonica</name>
    <name type="common">Japanese cedar</name>
    <name type="synonym">Cupressus japonica</name>
    <dbReference type="NCBI Taxonomy" id="3369"/>
    <lineage>
        <taxon>Eukaryota</taxon>
        <taxon>Viridiplantae</taxon>
        <taxon>Streptophyta</taxon>
        <taxon>Embryophyta</taxon>
        <taxon>Tracheophyta</taxon>
        <taxon>Spermatophyta</taxon>
        <taxon>Pinopsida</taxon>
        <taxon>Pinidae</taxon>
        <taxon>Conifers II</taxon>
        <taxon>Cupressales</taxon>
        <taxon>Cupressaceae</taxon>
        <taxon>Cryptomeria</taxon>
    </lineage>
</organism>
<reference evidence="7" key="1">
    <citation type="submission" date="2022-12" db="EMBL/GenBank/DDBJ databases">
        <title>Chromosome-Level Genome Assembly of Japanese Cedar (Cryptomeriajaponica D. Don).</title>
        <authorList>
            <person name="Fujino T."/>
            <person name="Yamaguchi K."/>
            <person name="Yokoyama T."/>
            <person name="Hamanaka T."/>
            <person name="Harazono Y."/>
            <person name="Kamada H."/>
            <person name="Kobayashi W."/>
            <person name="Ujino-Ihara T."/>
            <person name="Uchiyama K."/>
            <person name="Matsumoto A."/>
            <person name="Izuno A."/>
            <person name="Tsumura Y."/>
            <person name="Toyoda A."/>
            <person name="Shigenobu S."/>
            <person name="Moriguchi Y."/>
            <person name="Ueno S."/>
            <person name="Kasahara M."/>
        </authorList>
    </citation>
    <scope>NUCLEOTIDE SEQUENCE</scope>
</reference>
<dbReference type="GO" id="GO:0016020">
    <property type="term" value="C:membrane"/>
    <property type="evidence" value="ECO:0007669"/>
    <property type="project" value="UniProtKB-SubCell"/>
</dbReference>
<dbReference type="Pfam" id="PF04193">
    <property type="entry name" value="PQ-loop"/>
    <property type="match status" value="1"/>
</dbReference>
<evidence type="ECO:0000256" key="3">
    <source>
        <dbReference type="ARBA" id="ARBA00022989"/>
    </source>
</evidence>
<dbReference type="AlphaFoldDB" id="A0AAD3NNJ9"/>
<evidence type="ECO:0000256" key="1">
    <source>
        <dbReference type="ARBA" id="ARBA00004141"/>
    </source>
</evidence>
<gene>
    <name evidence="7" type="ORF">SUGI_1488510</name>
</gene>
<evidence type="ECO:0000256" key="5">
    <source>
        <dbReference type="SAM" id="MobiDB-lite"/>
    </source>
</evidence>
<dbReference type="GO" id="GO:0005802">
    <property type="term" value="C:trans-Golgi network"/>
    <property type="evidence" value="ECO:0007669"/>
    <property type="project" value="TreeGrafter"/>
</dbReference>
<feature type="region of interest" description="Disordered" evidence="5">
    <location>
        <begin position="203"/>
        <end position="255"/>
    </location>
</feature>
<evidence type="ECO:0000313" key="7">
    <source>
        <dbReference type="EMBL" id="GLJ59015.1"/>
    </source>
</evidence>
<dbReference type="Proteomes" id="UP001234787">
    <property type="component" value="Unassembled WGS sequence"/>
</dbReference>
<keyword evidence="2 6" id="KW-0812">Transmembrane</keyword>
<feature type="compositionally biased region" description="Low complexity" evidence="5">
    <location>
        <begin position="218"/>
        <end position="232"/>
    </location>
</feature>
<sequence length="255" mass="28136">MWTLPHQFSNSTNNSIGKTIPDIMVDNGTAATHHAIANSTTNQSLHDVLGFQNSSSSNTTGNTTDPNANLQINWLGFPKMDNFVDVFSVCCSVAVIFGGLIPYIPQYLKIKRSKNSDGFSTYANILRIMFWFGHHFELPLLIQSFVMIAGMMAMMEICIRVKDKRSSYTISAIGLGSSTSHRRRRFRIGKLNEFIQRFGSLESSSSSESFPINSAPVSSNGSSNDTSLSSFSFHHEPTVRVAEEESSIETAGEKT</sequence>